<protein>
    <submittedName>
        <fullName evidence="1">10868_t:CDS:1</fullName>
    </submittedName>
</protein>
<comment type="caution">
    <text evidence="1">The sequence shown here is derived from an EMBL/GenBank/DDBJ whole genome shotgun (WGS) entry which is preliminary data.</text>
</comment>
<gene>
    <name evidence="1" type="ORF">DHETER_LOCUS12998</name>
</gene>
<sequence>MENKNNSHDFLKYDMEFFSLEILQHFGIHIECYKFDNNIFYSDMKIKNIPIRIYSIRTENIDNIYEEANQLAENFFYSLRSSKDICSLKIVIILSEHFITSKDVWDKYKKAGFHLFGGPLRIDFINEVIMDLEKEKKQAEIKRMGRIYTQYSSNLKRKRRKEVKYLLEEAASFLNNRSLKSRNTNNSMNT</sequence>
<feature type="non-terminal residue" evidence="1">
    <location>
        <position position="190"/>
    </location>
</feature>
<dbReference type="Proteomes" id="UP000789702">
    <property type="component" value="Unassembled WGS sequence"/>
</dbReference>
<name>A0ACA9PVJ7_9GLOM</name>
<organism evidence="1 2">
    <name type="scientific">Dentiscutata heterogama</name>
    <dbReference type="NCBI Taxonomy" id="1316150"/>
    <lineage>
        <taxon>Eukaryota</taxon>
        <taxon>Fungi</taxon>
        <taxon>Fungi incertae sedis</taxon>
        <taxon>Mucoromycota</taxon>
        <taxon>Glomeromycotina</taxon>
        <taxon>Glomeromycetes</taxon>
        <taxon>Diversisporales</taxon>
        <taxon>Gigasporaceae</taxon>
        <taxon>Dentiscutata</taxon>
    </lineage>
</organism>
<evidence type="ECO:0000313" key="1">
    <source>
        <dbReference type="EMBL" id="CAG8723921.1"/>
    </source>
</evidence>
<reference evidence="1" key="1">
    <citation type="submission" date="2021-06" db="EMBL/GenBank/DDBJ databases">
        <authorList>
            <person name="Kallberg Y."/>
            <person name="Tangrot J."/>
            <person name="Rosling A."/>
        </authorList>
    </citation>
    <scope>NUCLEOTIDE SEQUENCE</scope>
    <source>
        <strain evidence="1">IL203A</strain>
    </source>
</reference>
<keyword evidence="2" id="KW-1185">Reference proteome</keyword>
<accession>A0ACA9PVJ7</accession>
<proteinExistence type="predicted"/>
<dbReference type="EMBL" id="CAJVPU010033972">
    <property type="protein sequence ID" value="CAG8723921.1"/>
    <property type="molecule type" value="Genomic_DNA"/>
</dbReference>
<evidence type="ECO:0000313" key="2">
    <source>
        <dbReference type="Proteomes" id="UP000789702"/>
    </source>
</evidence>